<dbReference type="STRING" id="1160497.A0A1L9VZY2"/>
<dbReference type="InterPro" id="IPR048380">
    <property type="entry name" value="Rad26-like_N"/>
</dbReference>
<keyword evidence="1" id="KW-0175">Coiled coil</keyword>
<dbReference type="GeneID" id="34458754"/>
<feature type="compositionally biased region" description="Polar residues" evidence="2">
    <location>
        <begin position="27"/>
        <end position="40"/>
    </location>
</feature>
<evidence type="ECO:0000259" key="3">
    <source>
        <dbReference type="Pfam" id="PF12331"/>
    </source>
</evidence>
<feature type="region of interest" description="Disordered" evidence="2">
    <location>
        <begin position="1"/>
        <end position="20"/>
    </location>
</feature>
<keyword evidence="7" id="KW-1185">Reference proteome</keyword>
<evidence type="ECO:0000256" key="2">
    <source>
        <dbReference type="SAM" id="MobiDB-lite"/>
    </source>
</evidence>
<feature type="compositionally biased region" description="Pro residues" evidence="2">
    <location>
        <begin position="41"/>
        <end position="52"/>
    </location>
</feature>
<evidence type="ECO:0000313" key="6">
    <source>
        <dbReference type="EMBL" id="OJJ89397.1"/>
    </source>
</evidence>
<feature type="region of interest" description="Disordered" evidence="2">
    <location>
        <begin position="27"/>
        <end position="76"/>
    </location>
</feature>
<gene>
    <name evidence="6" type="ORF">ASPGLDRAFT_161690</name>
</gene>
<dbReference type="Pfam" id="PF21046">
    <property type="entry name" value="Rad26-like_C"/>
    <property type="match status" value="1"/>
</dbReference>
<dbReference type="InterPro" id="IPR022093">
    <property type="entry name" value="Rad26-like_helical"/>
</dbReference>
<feature type="domain" description="Rad26-like N-terminal" evidence="5">
    <location>
        <begin position="376"/>
        <end position="421"/>
    </location>
</feature>
<feature type="compositionally biased region" description="Polar residues" evidence="2">
    <location>
        <begin position="297"/>
        <end position="309"/>
    </location>
</feature>
<feature type="region of interest" description="Disordered" evidence="2">
    <location>
        <begin position="264"/>
        <end position="349"/>
    </location>
</feature>
<feature type="domain" description="Rad26-like helical repeats" evidence="3">
    <location>
        <begin position="478"/>
        <end position="699"/>
    </location>
</feature>
<feature type="domain" description="Rad26-like C-terminal" evidence="4">
    <location>
        <begin position="706"/>
        <end position="768"/>
    </location>
</feature>
<dbReference type="OrthoDB" id="5245063at2759"/>
<dbReference type="Proteomes" id="UP000184300">
    <property type="component" value="Unassembled WGS sequence"/>
</dbReference>
<organism evidence="6 7">
    <name type="scientific">Aspergillus glaucus CBS 516.65</name>
    <dbReference type="NCBI Taxonomy" id="1160497"/>
    <lineage>
        <taxon>Eukaryota</taxon>
        <taxon>Fungi</taxon>
        <taxon>Dikarya</taxon>
        <taxon>Ascomycota</taxon>
        <taxon>Pezizomycotina</taxon>
        <taxon>Eurotiomycetes</taxon>
        <taxon>Eurotiomycetidae</taxon>
        <taxon>Eurotiales</taxon>
        <taxon>Aspergillaceae</taxon>
        <taxon>Aspergillus</taxon>
        <taxon>Aspergillus subgen. Aspergillus</taxon>
    </lineage>
</organism>
<dbReference type="VEuPathDB" id="FungiDB:ASPGLDRAFT_161690"/>
<evidence type="ECO:0000256" key="1">
    <source>
        <dbReference type="SAM" id="Coils"/>
    </source>
</evidence>
<dbReference type="InterPro" id="IPR048379">
    <property type="entry name" value="Rad26-like_C"/>
</dbReference>
<feature type="compositionally biased region" description="Polar residues" evidence="2">
    <location>
        <begin position="64"/>
        <end position="76"/>
    </location>
</feature>
<feature type="compositionally biased region" description="Acidic residues" evidence="2">
    <location>
        <begin position="1"/>
        <end position="15"/>
    </location>
</feature>
<evidence type="ECO:0000259" key="4">
    <source>
        <dbReference type="Pfam" id="PF21046"/>
    </source>
</evidence>
<dbReference type="Pfam" id="PF12331">
    <property type="entry name" value="Rad26-like_helical_rpts"/>
    <property type="match status" value="1"/>
</dbReference>
<sequence length="775" mass="86730">MDDHDEDFFSDDGFDDLPPATLLQLEQSAYRSTQAHQQKPSLPPPTRPPEPPRTFASRDIGQSGLANTNSIPSRLQSGLTNEYGNLDVGELDAEVFDDDLGSTSPLDQAMAFAEQDALQQQQGHVPVVDRDPRAYNHPADDYMDEDLIGDEPGINNAYNSLMEKLAWENERNKQAMEELAAAKSLAETKAGEIAIIRSNQAKLAQNYDRQMAALRQSMEEEALKNKKDLEALRTEGKMLATENAFLRQDLADEVMRIKDLKAKTKAVEKAPPVTPKKPKTLPFRDGFDDDEIIAVSPSKSAARSKQTTPVVPGKRKRQLSEDSPTKLQLSGRVREPAAEETPGTLSDDAMLLDTDVNEEQNQEPPPPPKEDISLRFMKRILDHRTWPNEERDLEVMASLTFPSEPERKLSSIVLEETARLELGNYAEGYARIISVLWSRSLKEKLYTPIPMFMVIINFLLGLDMCSSVPGMIEPVVPVLQDSGDVNGVPRFKHSPVWRQNLGQIRQTPQSQLEHDVNSTEALRLLYRMVSGCLHLSGALENFWRHIRYDFILMMLNCSQPIQDIILTLDLLITSIRDDSFGPIRATEADQIANENYIVDRVANLLSEMPQVDEGQEAYTKMEICNMRQEALSLLMAIAFPPMSPGNEHGSAVIANHPTVLARLIRAMHDELDSLYSYPPERDMHASLVNALMRLVYGVMQRHEGVDLQSKLGKVAGGKQKFIVVLTRLAFSEGLVLEEGIEDETVEMAHEMLDDAVNPQEAEALLEAFPSASRTE</sequence>
<protein>
    <recommendedName>
        <fullName evidence="8">DNA repair protein Rad26</fullName>
    </recommendedName>
</protein>
<evidence type="ECO:0000313" key="7">
    <source>
        <dbReference type="Proteomes" id="UP000184300"/>
    </source>
</evidence>
<dbReference type="RefSeq" id="XP_022406059.1">
    <property type="nucleotide sequence ID" value="XM_022542493.1"/>
</dbReference>
<dbReference type="EMBL" id="KV878888">
    <property type="protein sequence ID" value="OJJ89397.1"/>
    <property type="molecule type" value="Genomic_DNA"/>
</dbReference>
<dbReference type="Pfam" id="PF21048">
    <property type="entry name" value="Rad26-like_N"/>
    <property type="match status" value="1"/>
</dbReference>
<accession>A0A1L9VZY2</accession>
<evidence type="ECO:0008006" key="8">
    <source>
        <dbReference type="Google" id="ProtNLM"/>
    </source>
</evidence>
<reference evidence="7" key="1">
    <citation type="journal article" date="2017" name="Genome Biol.">
        <title>Comparative genomics reveals high biological diversity and specific adaptations in the industrially and medically important fungal genus Aspergillus.</title>
        <authorList>
            <person name="de Vries R.P."/>
            <person name="Riley R."/>
            <person name="Wiebenga A."/>
            <person name="Aguilar-Osorio G."/>
            <person name="Amillis S."/>
            <person name="Uchima C.A."/>
            <person name="Anderluh G."/>
            <person name="Asadollahi M."/>
            <person name="Askin M."/>
            <person name="Barry K."/>
            <person name="Battaglia E."/>
            <person name="Bayram O."/>
            <person name="Benocci T."/>
            <person name="Braus-Stromeyer S.A."/>
            <person name="Caldana C."/>
            <person name="Canovas D."/>
            <person name="Cerqueira G.C."/>
            <person name="Chen F."/>
            <person name="Chen W."/>
            <person name="Choi C."/>
            <person name="Clum A."/>
            <person name="Dos Santos R.A."/>
            <person name="Damasio A.R."/>
            <person name="Diallinas G."/>
            <person name="Emri T."/>
            <person name="Fekete E."/>
            <person name="Flipphi M."/>
            <person name="Freyberg S."/>
            <person name="Gallo A."/>
            <person name="Gournas C."/>
            <person name="Habgood R."/>
            <person name="Hainaut M."/>
            <person name="Harispe M.L."/>
            <person name="Henrissat B."/>
            <person name="Hilden K.S."/>
            <person name="Hope R."/>
            <person name="Hossain A."/>
            <person name="Karabika E."/>
            <person name="Karaffa L."/>
            <person name="Karanyi Z."/>
            <person name="Krasevec N."/>
            <person name="Kuo A."/>
            <person name="Kusch H."/>
            <person name="LaButti K."/>
            <person name="Lagendijk E.L."/>
            <person name="Lapidus A."/>
            <person name="Levasseur A."/>
            <person name="Lindquist E."/>
            <person name="Lipzen A."/>
            <person name="Logrieco A.F."/>
            <person name="MacCabe A."/>
            <person name="Maekelae M.R."/>
            <person name="Malavazi I."/>
            <person name="Melin P."/>
            <person name="Meyer V."/>
            <person name="Mielnichuk N."/>
            <person name="Miskei M."/>
            <person name="Molnar A.P."/>
            <person name="Mule G."/>
            <person name="Ngan C.Y."/>
            <person name="Orejas M."/>
            <person name="Orosz E."/>
            <person name="Ouedraogo J.P."/>
            <person name="Overkamp K.M."/>
            <person name="Park H.-S."/>
            <person name="Perrone G."/>
            <person name="Piumi F."/>
            <person name="Punt P.J."/>
            <person name="Ram A.F."/>
            <person name="Ramon A."/>
            <person name="Rauscher S."/>
            <person name="Record E."/>
            <person name="Riano-Pachon D.M."/>
            <person name="Robert V."/>
            <person name="Roehrig J."/>
            <person name="Ruller R."/>
            <person name="Salamov A."/>
            <person name="Salih N.S."/>
            <person name="Samson R.A."/>
            <person name="Sandor E."/>
            <person name="Sanguinetti M."/>
            <person name="Schuetze T."/>
            <person name="Sepcic K."/>
            <person name="Shelest E."/>
            <person name="Sherlock G."/>
            <person name="Sophianopoulou V."/>
            <person name="Squina F.M."/>
            <person name="Sun H."/>
            <person name="Susca A."/>
            <person name="Todd R.B."/>
            <person name="Tsang A."/>
            <person name="Unkles S.E."/>
            <person name="van de Wiele N."/>
            <person name="van Rossen-Uffink D."/>
            <person name="Oliveira J.V."/>
            <person name="Vesth T.C."/>
            <person name="Visser J."/>
            <person name="Yu J.-H."/>
            <person name="Zhou M."/>
            <person name="Andersen M.R."/>
            <person name="Archer D.B."/>
            <person name="Baker S.E."/>
            <person name="Benoit I."/>
            <person name="Brakhage A.A."/>
            <person name="Braus G.H."/>
            <person name="Fischer R."/>
            <person name="Frisvad J.C."/>
            <person name="Goldman G.H."/>
            <person name="Houbraken J."/>
            <person name="Oakley B."/>
            <person name="Pocsi I."/>
            <person name="Scazzocchio C."/>
            <person name="Seiboth B."/>
            <person name="vanKuyk P.A."/>
            <person name="Wortman J."/>
            <person name="Dyer P.S."/>
            <person name="Grigoriev I.V."/>
        </authorList>
    </citation>
    <scope>NUCLEOTIDE SEQUENCE [LARGE SCALE GENOMIC DNA]</scope>
    <source>
        <strain evidence="7">CBS 516.65</strain>
    </source>
</reference>
<name>A0A1L9VZY2_ASPGL</name>
<evidence type="ECO:0000259" key="5">
    <source>
        <dbReference type="Pfam" id="PF21048"/>
    </source>
</evidence>
<feature type="coiled-coil region" evidence="1">
    <location>
        <begin position="158"/>
        <end position="263"/>
    </location>
</feature>
<proteinExistence type="predicted"/>
<dbReference type="AlphaFoldDB" id="A0A1L9VZY2"/>